<comment type="caution">
    <text evidence="1">The sequence shown here is derived from an EMBL/GenBank/DDBJ whole genome shotgun (WGS) entry which is preliminary data.</text>
</comment>
<protein>
    <submittedName>
        <fullName evidence="1">Uncharacterized protein</fullName>
    </submittedName>
</protein>
<reference evidence="1 2" key="1">
    <citation type="journal article" date="2020" name="Sci. Rep.">
        <title>A novel cyanobacterial geosmin producer, revising GeoA distribution and dispersion patterns in Bacteria.</title>
        <authorList>
            <person name="Churro C."/>
            <person name="Semedo-Aguiar A.P."/>
            <person name="Silva A.D."/>
            <person name="Pereira-Leal J.B."/>
            <person name="Leite R.B."/>
        </authorList>
    </citation>
    <scope>NUCLEOTIDE SEQUENCE [LARGE SCALE GENOMIC DNA]</scope>
    <source>
        <strain evidence="1 2">IPMA8</strain>
    </source>
</reference>
<evidence type="ECO:0000313" key="1">
    <source>
        <dbReference type="EMBL" id="NQE36632.1"/>
    </source>
</evidence>
<accession>A0ABX2D3U7</accession>
<proteinExistence type="predicted"/>
<gene>
    <name evidence="1" type="ORF">E5S67_04397</name>
</gene>
<organism evidence="1 2">
    <name type="scientific">Microcoleus asticus IPMA8</name>
    <dbReference type="NCBI Taxonomy" id="2563858"/>
    <lineage>
        <taxon>Bacteria</taxon>
        <taxon>Bacillati</taxon>
        <taxon>Cyanobacteriota</taxon>
        <taxon>Cyanophyceae</taxon>
        <taxon>Oscillatoriophycideae</taxon>
        <taxon>Oscillatoriales</taxon>
        <taxon>Microcoleaceae</taxon>
        <taxon>Microcoleus</taxon>
        <taxon>Microcoleus asticus</taxon>
    </lineage>
</organism>
<name>A0ABX2D3U7_9CYAN</name>
<dbReference type="Proteomes" id="UP000702425">
    <property type="component" value="Unassembled WGS sequence"/>
</dbReference>
<evidence type="ECO:0000313" key="2">
    <source>
        <dbReference type="Proteomes" id="UP000702425"/>
    </source>
</evidence>
<sequence length="53" mass="6446">MFFTKYTFVNKNPTLRKFQTERVVSILQFFYLKSQTAGMGFWQIQRVPHNIEE</sequence>
<keyword evidence="2" id="KW-1185">Reference proteome</keyword>
<dbReference type="EMBL" id="SRRZ01000092">
    <property type="protein sequence ID" value="NQE36632.1"/>
    <property type="molecule type" value="Genomic_DNA"/>
</dbReference>